<keyword evidence="2" id="KW-1185">Reference proteome</keyword>
<dbReference type="OrthoDB" id="2271291at2759"/>
<organism evidence="1 2">
    <name type="scientific">Choanephora cucurbitarum</name>
    <dbReference type="NCBI Taxonomy" id="101091"/>
    <lineage>
        <taxon>Eukaryota</taxon>
        <taxon>Fungi</taxon>
        <taxon>Fungi incertae sedis</taxon>
        <taxon>Mucoromycota</taxon>
        <taxon>Mucoromycotina</taxon>
        <taxon>Mucoromycetes</taxon>
        <taxon>Mucorales</taxon>
        <taxon>Mucorineae</taxon>
        <taxon>Choanephoraceae</taxon>
        <taxon>Choanephoroideae</taxon>
        <taxon>Choanephora</taxon>
    </lineage>
</organism>
<sequence length="162" mass="18428">MEVIGLCVCVCFGAAAHYTGLYIRLTKLPRVEILNMDKLEEVELQTTYYDALLSELIADQDKNVALRWPNKSTDEEQTDIHPHAIVSTIMQHDFGHPVNFRDEKPGNSSKTRHSVSLDVLHLGIASKRAIDKWKLNSCFGFMINEFDLTFFVTKKNNTKIAT</sequence>
<dbReference type="InParanoid" id="A0A1C7MX38"/>
<dbReference type="EMBL" id="LUGH01001238">
    <property type="protein sequence ID" value="OBZ81387.1"/>
    <property type="molecule type" value="Genomic_DNA"/>
</dbReference>
<comment type="caution">
    <text evidence="1">The sequence shown here is derived from an EMBL/GenBank/DDBJ whole genome shotgun (WGS) entry which is preliminary data.</text>
</comment>
<dbReference type="Proteomes" id="UP000093000">
    <property type="component" value="Unassembled WGS sequence"/>
</dbReference>
<proteinExistence type="predicted"/>
<gene>
    <name evidence="1" type="ORF">A0J61_10565</name>
</gene>
<evidence type="ECO:0000313" key="1">
    <source>
        <dbReference type="EMBL" id="OBZ81387.1"/>
    </source>
</evidence>
<name>A0A1C7MX38_9FUNG</name>
<dbReference type="STRING" id="101091.A0A1C7MX38"/>
<accession>A0A1C7MX38</accession>
<evidence type="ECO:0000313" key="2">
    <source>
        <dbReference type="Proteomes" id="UP000093000"/>
    </source>
</evidence>
<protein>
    <submittedName>
        <fullName evidence="1">Uncharacterized protein</fullName>
    </submittedName>
</protein>
<reference evidence="1 2" key="1">
    <citation type="submission" date="2016-03" db="EMBL/GenBank/DDBJ databases">
        <title>Choanephora cucurbitarum.</title>
        <authorList>
            <person name="Min B."/>
            <person name="Park H."/>
            <person name="Park J.-H."/>
            <person name="Shin H.-D."/>
            <person name="Choi I.-G."/>
        </authorList>
    </citation>
    <scope>NUCLEOTIDE SEQUENCE [LARGE SCALE GENOMIC DNA]</scope>
    <source>
        <strain evidence="1 2">KUS-F28377</strain>
    </source>
</reference>
<dbReference type="AlphaFoldDB" id="A0A1C7MX38"/>